<sequence length="388" mass="43529">MMVGALQGATTIPQYNIAKPECATQCGGVTVPYPFGIGTDCSFNHSFIVSCDTSYEPPKLFLGDSNIRIYSISELELRIATIVSYNCYNESGHIDGYTVSIDLRPVAELTFSEKNRFTVIGCDDYAFVTGTEKDDFTGGCFGLCSKAPNMRYGQCSGIGCCELLIPKGLSFYNATLKTINNHADVWTFNECSYGFLVEEGSFKFGVATNIHTNYLDFMERIGSTMPIVVDWVIAPEGNCSTVEVNGCKENSSCYDVEGGGRSWKAEDDVAVAQSFVNVAHNWNDGRRPNEFWNAVIDDFKRRRGVFLNGNFIRAKWWDLQSKARTFNDIYVRLERQYGAEGISSVLRRSLSEYKTEYGKSFIYAGVWAFLRPYINNPEDPIFTFNSYI</sequence>
<dbReference type="Proteomes" id="UP001408789">
    <property type="component" value="Unassembled WGS sequence"/>
</dbReference>
<dbReference type="GO" id="GO:0016020">
    <property type="term" value="C:membrane"/>
    <property type="evidence" value="ECO:0007669"/>
    <property type="project" value="UniProtKB-SubCell"/>
</dbReference>
<name>A0AAP0GIJ1_9ASTR</name>
<protein>
    <recommendedName>
        <fullName evidence="3">Wall-associated receptor kinase galacturonan-binding domain-containing protein</fullName>
    </recommendedName>
</protein>
<evidence type="ECO:0000256" key="2">
    <source>
        <dbReference type="ARBA" id="ARBA00022729"/>
    </source>
</evidence>
<feature type="domain" description="Wall-associated receptor kinase galacturonan-binding" evidence="3">
    <location>
        <begin position="22"/>
        <end position="76"/>
    </location>
</feature>
<evidence type="ECO:0000313" key="4">
    <source>
        <dbReference type="EMBL" id="KAK9049887.1"/>
    </source>
</evidence>
<keyword evidence="5" id="KW-1185">Reference proteome</keyword>
<evidence type="ECO:0000256" key="1">
    <source>
        <dbReference type="ARBA" id="ARBA00004167"/>
    </source>
</evidence>
<dbReference type="AlphaFoldDB" id="A0AAP0GIJ1"/>
<dbReference type="InterPro" id="IPR025287">
    <property type="entry name" value="WAK_GUB"/>
</dbReference>
<gene>
    <name evidence="4" type="ORF">SSX86_031144</name>
</gene>
<evidence type="ECO:0000259" key="3">
    <source>
        <dbReference type="Pfam" id="PF13947"/>
    </source>
</evidence>
<dbReference type="GO" id="GO:0030247">
    <property type="term" value="F:polysaccharide binding"/>
    <property type="evidence" value="ECO:0007669"/>
    <property type="project" value="InterPro"/>
</dbReference>
<dbReference type="PANTHER" id="PTHR33491">
    <property type="entry name" value="OSJNBA0016N04.9 PROTEIN"/>
    <property type="match status" value="1"/>
</dbReference>
<organism evidence="4 5">
    <name type="scientific">Deinandra increscens subsp. villosa</name>
    <dbReference type="NCBI Taxonomy" id="3103831"/>
    <lineage>
        <taxon>Eukaryota</taxon>
        <taxon>Viridiplantae</taxon>
        <taxon>Streptophyta</taxon>
        <taxon>Embryophyta</taxon>
        <taxon>Tracheophyta</taxon>
        <taxon>Spermatophyta</taxon>
        <taxon>Magnoliopsida</taxon>
        <taxon>eudicotyledons</taxon>
        <taxon>Gunneridae</taxon>
        <taxon>Pentapetalae</taxon>
        <taxon>asterids</taxon>
        <taxon>campanulids</taxon>
        <taxon>Asterales</taxon>
        <taxon>Asteraceae</taxon>
        <taxon>Asteroideae</taxon>
        <taxon>Heliantheae alliance</taxon>
        <taxon>Madieae</taxon>
        <taxon>Madiinae</taxon>
        <taxon>Deinandra</taxon>
    </lineage>
</organism>
<accession>A0AAP0GIJ1</accession>
<keyword evidence="2" id="KW-0732">Signal</keyword>
<evidence type="ECO:0000313" key="5">
    <source>
        <dbReference type="Proteomes" id="UP001408789"/>
    </source>
</evidence>
<dbReference type="EMBL" id="JBCNJP010004359">
    <property type="protein sequence ID" value="KAK9049887.1"/>
    <property type="molecule type" value="Genomic_DNA"/>
</dbReference>
<comment type="subcellular location">
    <subcellularLocation>
        <location evidence="1">Membrane</location>
        <topology evidence="1">Single-pass membrane protein</topology>
    </subcellularLocation>
</comment>
<reference evidence="4 5" key="1">
    <citation type="submission" date="2024-04" db="EMBL/GenBank/DDBJ databases">
        <title>The reference genome of an endangered Asteraceae, Deinandra increscens subsp. villosa, native to the Central Coast of California.</title>
        <authorList>
            <person name="Guilliams M."/>
            <person name="Hasenstab-Lehman K."/>
            <person name="Meyer R."/>
            <person name="Mcevoy S."/>
        </authorList>
    </citation>
    <scope>NUCLEOTIDE SEQUENCE [LARGE SCALE GENOMIC DNA]</scope>
    <source>
        <tissue evidence="4">Leaf</tissue>
    </source>
</reference>
<proteinExistence type="predicted"/>
<comment type="caution">
    <text evidence="4">The sequence shown here is derived from an EMBL/GenBank/DDBJ whole genome shotgun (WGS) entry which is preliminary data.</text>
</comment>
<dbReference type="Pfam" id="PF13947">
    <property type="entry name" value="GUB_WAK_bind"/>
    <property type="match status" value="1"/>
</dbReference>